<evidence type="ECO:0000313" key="4">
    <source>
        <dbReference type="EMBL" id="AAF12422.1"/>
    </source>
</evidence>
<gene>
    <name evidence="4" type="ordered locus">DR_A0207</name>
</gene>
<dbReference type="Pfam" id="PF02638">
    <property type="entry name" value="GHL10"/>
    <property type="match status" value="1"/>
</dbReference>
<protein>
    <recommendedName>
        <fullName evidence="3">Glycosyl hydrolase-like 10 domain-containing protein</fullName>
    </recommendedName>
</protein>
<dbReference type="PaxDb" id="243230-DR_A0207"/>
<dbReference type="PIR" id="B75573">
    <property type="entry name" value="B75573"/>
</dbReference>
<dbReference type="SMR" id="Q9RYU9"/>
<dbReference type="Gene3D" id="3.20.20.80">
    <property type="entry name" value="Glycosidases"/>
    <property type="match status" value="1"/>
</dbReference>
<dbReference type="HOGENOM" id="CLU_025921_0_0_0"/>
<dbReference type="EMBL" id="AE001825">
    <property type="protein sequence ID" value="AAF12422.1"/>
    <property type="molecule type" value="Genomic_DNA"/>
</dbReference>
<sequence length="546" mass="58743">MNFEVLSPSRLSSVAHALNRASLKEEMMSKSRSLSALLLGALLLSACGSPENGPQPAPQPLPNPTEEAPGTPSGKVRGLWVDAFGPGIKTPEEVSTLVDTARAMNVNTLYVQVGRRGDCYCNNAAMPRTDDPEVPAGFDPLADVIAKAHAKDIEVNAWIITTALWNSVTPPKSAEHAFNTHGPNAAGRDNWLTVKADGTVKAGADWVLDPGHPDAAAYIRNMYVSVAKNYAVDGIMFDRVRYPDYNPVGGPVQWGYNETALARYRAETGATGTPDPADPQWSAWRRQQVTNLVRETALAVKAVKPGVAIAAATITYGEGPADEAAFAASRPYAEVGQDWLTWVKSGYLDQNVMMNYKRDFVPLQAGWFDQWNTFAAGLRQRYPHTEQVSGAAIYLNDIASTVSQIRKTQAAGLGWAGYSYRTPDKDVNEGKRGAAEVLADLKLRLTDAGGPFPTFVKHAPLPAASVRGLSGELRAARPGHHSVELVRAGGTWNDVVAATFSDGQGRYGFLNLPQGAFDVRVDGKILLPNVQATPGRVTMLEPITLN</sequence>
<name>Q9RYU9_DEIRA</name>
<dbReference type="KEGG" id="dra:DR_A0207"/>
<feature type="compositionally biased region" description="Pro residues" evidence="2">
    <location>
        <begin position="53"/>
        <end position="63"/>
    </location>
</feature>
<keyword evidence="5" id="KW-1185">Reference proteome</keyword>
<dbReference type="STRING" id="243230.DR_A0207"/>
<feature type="region of interest" description="Disordered" evidence="2">
    <location>
        <begin position="49"/>
        <end position="76"/>
    </location>
</feature>
<dbReference type="InterPro" id="IPR003790">
    <property type="entry name" value="GHL10"/>
</dbReference>
<feature type="domain" description="Glycosyl hydrolase-like 10" evidence="3">
    <location>
        <begin position="76"/>
        <end position="360"/>
    </location>
</feature>
<reference evidence="4 5" key="1">
    <citation type="journal article" date="1999" name="Science">
        <title>Genome sequence of the radioresistant bacterium Deinococcus radiodurans R1.</title>
        <authorList>
            <person name="White O."/>
            <person name="Eisen J.A."/>
            <person name="Heidelberg J.F."/>
            <person name="Hickey E.K."/>
            <person name="Peterson J.D."/>
            <person name="Dodson R.J."/>
            <person name="Haft D.H."/>
            <person name="Gwinn M.L."/>
            <person name="Nelson W.C."/>
            <person name="Richardson D.L."/>
            <person name="Moffat K.S."/>
            <person name="Qin H."/>
            <person name="Jiang L."/>
            <person name="Pamphile W."/>
            <person name="Crosby M."/>
            <person name="Shen M."/>
            <person name="Vamathevan J.J."/>
            <person name="Lam P."/>
            <person name="McDonald L."/>
            <person name="Utterback T."/>
            <person name="Zalewski C."/>
            <person name="Makarova K.S."/>
            <person name="Aravind L."/>
            <person name="Daly M.J."/>
            <person name="Minton K.W."/>
            <person name="Fleischmann R.D."/>
            <person name="Ketchum K.A."/>
            <person name="Nelson K.E."/>
            <person name="Salzberg S."/>
            <person name="Smith H.O."/>
            <person name="Venter J.C."/>
            <person name="Fraser C.M."/>
        </authorList>
    </citation>
    <scope>NUCLEOTIDE SEQUENCE [LARGE SCALE GENOMIC DNA]</scope>
    <source>
        <strain evidence="5">ATCC 13939 / DSM 20539 / JCM 16871 / LMG 4051 / NBRC 15346 / NCIMB 9279 / R1 / VKM B-1422</strain>
    </source>
</reference>
<dbReference type="InterPro" id="IPR052177">
    <property type="entry name" value="Divisome_Glycosyl_Hydrolase"/>
</dbReference>
<dbReference type="eggNOG" id="COG1649">
    <property type="taxonomic scope" value="Bacteria"/>
</dbReference>
<dbReference type="InParanoid" id="Q9RYU9"/>
<dbReference type="Proteomes" id="UP000002524">
    <property type="component" value="Chromosome 2"/>
</dbReference>
<organism evidence="4 5">
    <name type="scientific">Deinococcus radiodurans (strain ATCC 13939 / DSM 20539 / JCM 16871 / CCUG 27074 / LMG 4051 / NBRC 15346 / NCIMB 9279 / VKM B-1422 / R1)</name>
    <dbReference type="NCBI Taxonomy" id="243230"/>
    <lineage>
        <taxon>Bacteria</taxon>
        <taxon>Thermotogati</taxon>
        <taxon>Deinococcota</taxon>
        <taxon>Deinococci</taxon>
        <taxon>Deinococcales</taxon>
        <taxon>Deinococcaceae</taxon>
        <taxon>Deinococcus</taxon>
    </lineage>
</organism>
<dbReference type="OrthoDB" id="9794671at2"/>
<proteinExistence type="predicted"/>
<evidence type="ECO:0000313" key="5">
    <source>
        <dbReference type="Proteomes" id="UP000002524"/>
    </source>
</evidence>
<dbReference type="PATRIC" id="fig|243230.17.peg.3096"/>
<dbReference type="FunCoup" id="Q9RYU9">
    <property type="interactions" value="24"/>
</dbReference>
<dbReference type="PANTHER" id="PTHR43405:SF1">
    <property type="entry name" value="GLYCOSYL HYDROLASE DIGH"/>
    <property type="match status" value="1"/>
</dbReference>
<evidence type="ECO:0000256" key="2">
    <source>
        <dbReference type="SAM" id="MobiDB-lite"/>
    </source>
</evidence>
<dbReference type="SUPFAM" id="SSF51445">
    <property type="entry name" value="(Trans)glycosidases"/>
    <property type="match status" value="1"/>
</dbReference>
<dbReference type="EnsemblBacteria" id="AAF12422">
    <property type="protein sequence ID" value="AAF12422"/>
    <property type="gene ID" value="DR_A0207"/>
</dbReference>
<dbReference type="InterPro" id="IPR017853">
    <property type="entry name" value="GH"/>
</dbReference>
<accession>Q9RYU9</accession>
<evidence type="ECO:0000259" key="3">
    <source>
        <dbReference type="Pfam" id="PF02638"/>
    </source>
</evidence>
<dbReference type="AlphaFoldDB" id="Q9RYU9"/>
<dbReference type="PANTHER" id="PTHR43405">
    <property type="entry name" value="GLYCOSYL HYDROLASE DIGH"/>
    <property type="match status" value="1"/>
</dbReference>
<keyword evidence="1" id="KW-0732">Signal</keyword>
<evidence type="ECO:0000256" key="1">
    <source>
        <dbReference type="ARBA" id="ARBA00022729"/>
    </source>
</evidence>